<dbReference type="InterPro" id="IPR005467">
    <property type="entry name" value="His_kinase_dom"/>
</dbReference>
<feature type="modified residue" description="Phosphohistidine" evidence="7">
    <location>
        <position position="1423"/>
    </location>
</feature>
<evidence type="ECO:0000259" key="12">
    <source>
        <dbReference type="PROSITE" id="PS50851"/>
    </source>
</evidence>
<keyword evidence="5" id="KW-0418">Kinase</keyword>
<feature type="domain" description="CheW-like" evidence="12">
    <location>
        <begin position="1855"/>
        <end position="1990"/>
    </location>
</feature>
<keyword evidence="6" id="KW-0902">Two-component regulatory system</keyword>
<dbReference type="SMART" id="SM00448">
    <property type="entry name" value="REC"/>
    <property type="match status" value="1"/>
</dbReference>
<dbReference type="InterPro" id="IPR004358">
    <property type="entry name" value="Sig_transdc_His_kin-like_C"/>
</dbReference>
<dbReference type="SMART" id="SM00387">
    <property type="entry name" value="HATPase_c"/>
    <property type="match status" value="1"/>
</dbReference>
<dbReference type="InterPro" id="IPR001789">
    <property type="entry name" value="Sig_transdc_resp-reg_receiver"/>
</dbReference>
<dbReference type="InterPro" id="IPR051315">
    <property type="entry name" value="Bact_Chemotaxis_CheA"/>
</dbReference>
<organism evidence="14 15">
    <name type="scientific">Uliginosibacterium flavum</name>
    <dbReference type="NCBI Taxonomy" id="1396831"/>
    <lineage>
        <taxon>Bacteria</taxon>
        <taxon>Pseudomonadati</taxon>
        <taxon>Pseudomonadota</taxon>
        <taxon>Betaproteobacteria</taxon>
        <taxon>Rhodocyclales</taxon>
        <taxon>Zoogloeaceae</taxon>
        <taxon>Uliginosibacterium</taxon>
    </lineage>
</organism>
<evidence type="ECO:0000256" key="2">
    <source>
        <dbReference type="ARBA" id="ARBA00012438"/>
    </source>
</evidence>
<evidence type="ECO:0000256" key="6">
    <source>
        <dbReference type="ARBA" id="ARBA00023012"/>
    </source>
</evidence>
<dbReference type="SUPFAM" id="SSF52172">
    <property type="entry name" value="CheY-like"/>
    <property type="match status" value="1"/>
</dbReference>
<comment type="catalytic activity">
    <reaction evidence="1">
        <text>ATP + protein L-histidine = ADP + protein N-phospho-L-histidine.</text>
        <dbReference type="EC" id="2.7.13.3"/>
    </reaction>
</comment>
<dbReference type="Pfam" id="PF01627">
    <property type="entry name" value="Hpt"/>
    <property type="match status" value="2"/>
</dbReference>
<dbReference type="SMART" id="SM01231">
    <property type="entry name" value="H-kinase_dim"/>
    <property type="match status" value="1"/>
</dbReference>
<feature type="domain" description="HPt" evidence="13">
    <location>
        <begin position="668"/>
        <end position="768"/>
    </location>
</feature>
<dbReference type="PANTHER" id="PTHR43395">
    <property type="entry name" value="SENSOR HISTIDINE KINASE CHEA"/>
    <property type="match status" value="1"/>
</dbReference>
<dbReference type="PROSITE" id="PS50110">
    <property type="entry name" value="RESPONSE_REGULATORY"/>
    <property type="match status" value="1"/>
</dbReference>
<dbReference type="InterPro" id="IPR002545">
    <property type="entry name" value="CheW-lke_dom"/>
</dbReference>
<dbReference type="InterPro" id="IPR036061">
    <property type="entry name" value="CheW-like_dom_sf"/>
</dbReference>
<evidence type="ECO:0000259" key="11">
    <source>
        <dbReference type="PROSITE" id="PS50110"/>
    </source>
</evidence>
<feature type="modified residue" description="Phosphohistidine" evidence="7">
    <location>
        <position position="1242"/>
    </location>
</feature>
<dbReference type="Proteomes" id="UP001549691">
    <property type="component" value="Unassembled WGS sequence"/>
</dbReference>
<reference evidence="14 15" key="1">
    <citation type="submission" date="2024-07" db="EMBL/GenBank/DDBJ databases">
        <title>Uliginosibacterium flavum JJ3220;KACC:17644.</title>
        <authorList>
            <person name="Kim M.K."/>
        </authorList>
    </citation>
    <scope>NUCLEOTIDE SEQUENCE [LARGE SCALE GENOMIC DNA]</scope>
    <source>
        <strain evidence="14 15">KACC:17644</strain>
    </source>
</reference>
<dbReference type="Gene3D" id="1.20.120.160">
    <property type="entry name" value="HPT domain"/>
    <property type="match status" value="4"/>
</dbReference>
<dbReference type="Pfam" id="PF01584">
    <property type="entry name" value="CheW"/>
    <property type="match status" value="1"/>
</dbReference>
<dbReference type="SUPFAM" id="SSF50341">
    <property type="entry name" value="CheW-like"/>
    <property type="match status" value="1"/>
</dbReference>
<dbReference type="Gene3D" id="3.30.565.10">
    <property type="entry name" value="Histidine kinase-like ATPase, C-terminal domain"/>
    <property type="match status" value="1"/>
</dbReference>
<feature type="modified residue" description="4-aspartylphosphate" evidence="8">
    <location>
        <position position="2065"/>
    </location>
</feature>
<feature type="domain" description="Response regulatory" evidence="11">
    <location>
        <begin position="2016"/>
        <end position="2132"/>
    </location>
</feature>
<feature type="domain" description="HPt" evidence="13">
    <location>
        <begin position="1376"/>
        <end position="1479"/>
    </location>
</feature>
<dbReference type="InterPro" id="IPR058661">
    <property type="entry name" value="FimL_2nd"/>
</dbReference>
<keyword evidence="15" id="KW-1185">Reference proteome</keyword>
<dbReference type="SMART" id="SM00260">
    <property type="entry name" value="CheW"/>
    <property type="match status" value="1"/>
</dbReference>
<dbReference type="Pfam" id="PF02518">
    <property type="entry name" value="HATPase_c"/>
    <property type="match status" value="1"/>
</dbReference>
<dbReference type="PROSITE" id="PS50851">
    <property type="entry name" value="CHEW"/>
    <property type="match status" value="1"/>
</dbReference>
<dbReference type="RefSeq" id="WP_354602283.1">
    <property type="nucleotide sequence ID" value="NZ_JBEWZI010000022.1"/>
</dbReference>
<gene>
    <name evidence="14" type="ORF">ABXR19_16665</name>
</gene>
<keyword evidence="3 8" id="KW-0597">Phosphoprotein</keyword>
<dbReference type="InterPro" id="IPR003594">
    <property type="entry name" value="HATPase_dom"/>
</dbReference>
<feature type="coiled-coil region" evidence="9">
    <location>
        <begin position="1561"/>
        <end position="1595"/>
    </location>
</feature>
<evidence type="ECO:0000256" key="1">
    <source>
        <dbReference type="ARBA" id="ARBA00000085"/>
    </source>
</evidence>
<evidence type="ECO:0000259" key="13">
    <source>
        <dbReference type="PROSITE" id="PS50894"/>
    </source>
</evidence>
<evidence type="ECO:0000256" key="4">
    <source>
        <dbReference type="ARBA" id="ARBA00022679"/>
    </source>
</evidence>
<dbReference type="PROSITE" id="PS50894">
    <property type="entry name" value="HPT"/>
    <property type="match status" value="3"/>
</dbReference>
<proteinExistence type="predicted"/>
<accession>A0ABV2TPH0</accession>
<dbReference type="EC" id="2.7.13.3" evidence="2"/>
<dbReference type="EMBL" id="JBEWZI010000022">
    <property type="protein sequence ID" value="MET7015826.1"/>
    <property type="molecule type" value="Genomic_DNA"/>
</dbReference>
<dbReference type="InterPro" id="IPR004105">
    <property type="entry name" value="CheA-like_dim"/>
</dbReference>
<dbReference type="SMART" id="SM00073">
    <property type="entry name" value="HPT"/>
    <property type="match status" value="4"/>
</dbReference>
<evidence type="ECO:0000313" key="14">
    <source>
        <dbReference type="EMBL" id="MET7015826.1"/>
    </source>
</evidence>
<feature type="domain" description="Histidine kinase" evidence="10">
    <location>
        <begin position="1601"/>
        <end position="1853"/>
    </location>
</feature>
<feature type="domain" description="HPt" evidence="13">
    <location>
        <begin position="1196"/>
        <end position="1299"/>
    </location>
</feature>
<evidence type="ECO:0000256" key="8">
    <source>
        <dbReference type="PROSITE-ProRule" id="PRU00169"/>
    </source>
</evidence>
<dbReference type="Pfam" id="PF26379">
    <property type="entry name" value="FimL_2nd"/>
    <property type="match status" value="1"/>
</dbReference>
<sequence length="2137" mass="233353">MSLNNDFDVGPLTWVKGEIDTALNSARDRLAEVQADPAQREPLRFAQSHVHQASGALSIVGLDGVSQFAEAIDKLISALAANEVATTPEMLAVALRSVGMLGNYINEISAGAPHQPLRLFPAYQDLVAARGGDAPQPSELFFPDLSLRPQLASNDAIAPERAAHELRVLRGRFEKGLLNWLRKPQETAGPQEMLSAVERIEQIQALPATRSFWWAAIAFFEGLTAQAIPVDKPAQLLCRRIDTQMKRLLEGSQVVADRLVRDVLYFVATSRIDSKHAQSVRSTYGLDRILPSPDVELSDTLRQPFVLRVREALEQAKDSWNRFCAGAAVALPQFQEQLIELAQRIEPMRLPQVDRLLLALAETIVWLRSDPLRLNDDLSMEIATALLVIEQANESPNADPALLRKQVDLLCFQLSARCRGDVVPELDLAPFGEASRRAQERLFFNQLAREILTNLGQIEQTLDSFFRNPAQRDALPSLAGPLKQIEGAFAVLGEPRAVTLVRDNAAAIARFAEQPEPPGQEALDEVAQQLSALGFYVDALKTGAARLDDFLNPSSIRIDEEIVAAASDTVEAQLQRETRETHNLVEALKDAPEDQFLRDQLVSSLEAIREDAQLVADTGLEQKARSALASLKSGEATQETLAETFASVAPAVTPQRSEDTSRLMEVSNEELDAELLAIFLEEAHEVLATIAEHRSKVIAEPHDFESLTTVRRQFHTLKGSSRMVGLNDFSEAGRHIEMAMNRWLQLEKDVDASLISLLDHSYEVFSAWVDQLEAGGGVWRDASALIEQAQQLLSALDSPADEMYAPASSAVVDSELESAVIEPVFTDAIQEAMLPISAAGSELDLTSTLMELDLAALSSGEHIHTEIDLAVTDFEGDALRAFSSEFGEQAAEVEAESQAARFELPQVGASVQPVLNLPLEMDLELDDFELADEPQAEPEPALVVESAPEPEIALEAAPLLDFDFGDDDDDLGDAPAVAPVVANVAELDLTSSMISIQLEAMMNGDSPEDFEMDLSATDFVGGSMSDSPELVEAPAILLDEPLIDEIEAELPLLAEEAPTADLAEIPVIDALPDDEVPTLAEEFETPALEPVLETEPVPEFELPEEPQSERIFTETALEPMLDAPLQTFAVENETGPFSALSRKEDIDGMQEVAIDDEDGEIDLPVINLNAFNPSPVETPVSEAEWTATDSEVTIGDQTLSRGLYDLYIAESRQLLDKLLDEHTRLENHPLRVPTIDAIRAAHTLAGISGTARIEPAYALGKALEHALHRFTDTEVPPAAAQIDVFGTAVLMLDGMLAEVVHYVMPAAAPELIVQLEGLHPDFNHASLVVEQAPPAAFVDESVSLVAAATAAAVAAEQISPPVPDAPQPLEADIGPQDDLDEQLLPIFFEEADELVLDIGTALRDMRDDPADTAPQLSLARSLHTLKGSARMAGAMRLGQYVHNLETHLETSARAQHSGAALVDDLESGLDHIGGLILALKNPPAPVVASVQTSEGDVDAVVVVESAKAIAAPVAQTTMFDELESTQTQQRAPLRVRAEMIDRFVNEAGEVSIARTRIEGEMRVLRRSLLDLTENVIRLRNQLREVEIQAESQMQSRIAAAESAHDNFDPLEFDRFTRLQELTRMMAESVGDVTTIQQNLLRNLDAADSALHAQGRLSRDLQQALMGVRMVPFEELADRLYRVVRQTTKELGKRANLDIVGGAIEIDRGVLDRMTAPIEHLLRNAIAHGIEMPEVRAAAGKAEVGQITLKLTQLSNEIALELADDGHGLDYKRILARGREAGLVGPDEVPNDGRLTQLIFEPGFSTAESVSGIAGRGVGMDVVKNETMSVGGRIDIFSDAGKGSRFLIHLPLTLAVTQALLVRCDARTYAIPSNMVEQALELKEPALQEIRNKGFVEWKDTQYPFAYLPRLLGHVHAQPVPGRYHWVLLLRAGSQTLAVHIDELRGNQEIVVKNAGPQFVRLQGYSGATVLADGEISLILNPVALAARQSVPAAVLGEAAEMAEEGYTPPVETRIPSIMVVDDSLTVRKITSRMLEREGFLVVTAKDGVDALEKLVDYKPDVMLLDIEMPRMDGFDLARNVRADARLKDIPIIMITSRMADKHRNYAMEIGVNNYLGKPYQEEQLLELITSFIAAQRN</sequence>
<dbReference type="SUPFAM" id="SSF47226">
    <property type="entry name" value="Histidine-containing phosphotransfer domain, HPT domain"/>
    <property type="match status" value="5"/>
</dbReference>
<feature type="modified residue" description="Phosphohistidine" evidence="7">
    <location>
        <position position="715"/>
    </location>
</feature>
<dbReference type="SUPFAM" id="SSF55874">
    <property type="entry name" value="ATPase domain of HSP90 chaperone/DNA topoisomerase II/histidine kinase"/>
    <property type="match status" value="1"/>
</dbReference>
<dbReference type="InterPro" id="IPR008207">
    <property type="entry name" value="Sig_transdc_His_kin_Hpt_dom"/>
</dbReference>
<name>A0ABV2TPH0_9RHOO</name>
<dbReference type="Gene3D" id="3.40.50.2300">
    <property type="match status" value="1"/>
</dbReference>
<dbReference type="Pfam" id="PF00072">
    <property type="entry name" value="Response_reg"/>
    <property type="match status" value="1"/>
</dbReference>
<dbReference type="Gene3D" id="2.30.30.40">
    <property type="entry name" value="SH3 Domains"/>
    <property type="match status" value="1"/>
</dbReference>
<evidence type="ECO:0000256" key="9">
    <source>
        <dbReference type="SAM" id="Coils"/>
    </source>
</evidence>
<evidence type="ECO:0000256" key="5">
    <source>
        <dbReference type="ARBA" id="ARBA00022777"/>
    </source>
</evidence>
<dbReference type="InterPro" id="IPR011006">
    <property type="entry name" value="CheY-like_superfamily"/>
</dbReference>
<dbReference type="CDD" id="cd00088">
    <property type="entry name" value="HPT"/>
    <property type="match status" value="2"/>
</dbReference>
<dbReference type="PROSITE" id="PS50109">
    <property type="entry name" value="HIS_KIN"/>
    <property type="match status" value="1"/>
</dbReference>
<comment type="caution">
    <text evidence="14">The sequence shown here is derived from an EMBL/GenBank/DDBJ whole genome shotgun (WGS) entry which is preliminary data.</text>
</comment>
<keyword evidence="4" id="KW-0808">Transferase</keyword>
<evidence type="ECO:0000259" key="10">
    <source>
        <dbReference type="PROSITE" id="PS50109"/>
    </source>
</evidence>
<evidence type="ECO:0000313" key="15">
    <source>
        <dbReference type="Proteomes" id="UP001549691"/>
    </source>
</evidence>
<keyword evidence="9" id="KW-0175">Coiled coil</keyword>
<evidence type="ECO:0000256" key="3">
    <source>
        <dbReference type="ARBA" id="ARBA00022553"/>
    </source>
</evidence>
<protein>
    <recommendedName>
        <fullName evidence="2">histidine kinase</fullName>
        <ecNumber evidence="2">2.7.13.3</ecNumber>
    </recommendedName>
</protein>
<dbReference type="PRINTS" id="PR00344">
    <property type="entry name" value="BCTRLSENSOR"/>
</dbReference>
<dbReference type="InterPro" id="IPR036890">
    <property type="entry name" value="HATPase_C_sf"/>
</dbReference>
<dbReference type="InterPro" id="IPR036641">
    <property type="entry name" value="HPT_dom_sf"/>
</dbReference>
<dbReference type="PANTHER" id="PTHR43395:SF8">
    <property type="entry name" value="HISTIDINE KINASE"/>
    <property type="match status" value="1"/>
</dbReference>
<evidence type="ECO:0000256" key="7">
    <source>
        <dbReference type="PROSITE-ProRule" id="PRU00110"/>
    </source>
</evidence>